<accession>A0ABX6V4K1</accession>
<dbReference type="EMBL" id="CP045503">
    <property type="protein sequence ID" value="QPG56745.1"/>
    <property type="molecule type" value="Genomic_DNA"/>
</dbReference>
<dbReference type="Proteomes" id="UP000316416">
    <property type="component" value="Chromosome"/>
</dbReference>
<feature type="transmembrane region" description="Helical" evidence="1">
    <location>
        <begin position="7"/>
        <end position="25"/>
    </location>
</feature>
<keyword evidence="1" id="KW-0472">Membrane</keyword>
<evidence type="ECO:0008006" key="4">
    <source>
        <dbReference type="Google" id="ProtNLM"/>
    </source>
</evidence>
<keyword evidence="1" id="KW-1133">Transmembrane helix</keyword>
<evidence type="ECO:0000256" key="1">
    <source>
        <dbReference type="SAM" id="Phobius"/>
    </source>
</evidence>
<protein>
    <recommendedName>
        <fullName evidence="4">CTP synthetase</fullName>
    </recommendedName>
</protein>
<keyword evidence="1" id="KW-0812">Transmembrane</keyword>
<name>A0ABX6V4K1_9GAMM</name>
<feature type="transmembrane region" description="Helical" evidence="1">
    <location>
        <begin position="31"/>
        <end position="57"/>
    </location>
</feature>
<gene>
    <name evidence="2" type="ORF">FM038_004355</name>
</gene>
<sequence length="66" mass="7204">MKAIKLLHWLGVMLLLGGIGGYLFTEVTLEISGMVLVSSMIGLGAVLMSPFPIVLFIQWARAQENK</sequence>
<dbReference type="RefSeq" id="WP_142872122.1">
    <property type="nucleotide sequence ID" value="NZ_CP045503.2"/>
</dbReference>
<evidence type="ECO:0000313" key="2">
    <source>
        <dbReference type="EMBL" id="QPG56745.1"/>
    </source>
</evidence>
<organism evidence="2 3">
    <name type="scientific">Shewanella eurypsychrophilus</name>
    <dbReference type="NCBI Taxonomy" id="2593656"/>
    <lineage>
        <taxon>Bacteria</taxon>
        <taxon>Pseudomonadati</taxon>
        <taxon>Pseudomonadota</taxon>
        <taxon>Gammaproteobacteria</taxon>
        <taxon>Alteromonadales</taxon>
        <taxon>Shewanellaceae</taxon>
        <taxon>Shewanella</taxon>
    </lineage>
</organism>
<proteinExistence type="predicted"/>
<evidence type="ECO:0000313" key="3">
    <source>
        <dbReference type="Proteomes" id="UP000316416"/>
    </source>
</evidence>
<reference evidence="2" key="1">
    <citation type="submission" date="2021-07" db="EMBL/GenBank/DDBJ databases">
        <title>Shewanella sp. YLB-07 whole genome sequence.</title>
        <authorList>
            <person name="Yu L."/>
        </authorList>
    </citation>
    <scope>NUCLEOTIDE SEQUENCE</scope>
    <source>
        <strain evidence="2">YLB-08</strain>
    </source>
</reference>
<keyword evidence="3" id="KW-1185">Reference proteome</keyword>